<protein>
    <submittedName>
        <fullName evidence="2">Tripartite tricarboxylate transporter family receptor</fullName>
    </submittedName>
</protein>
<keyword evidence="2" id="KW-0675">Receptor</keyword>
<dbReference type="InterPro" id="IPR042100">
    <property type="entry name" value="Bug_dom1"/>
</dbReference>
<dbReference type="Gene3D" id="3.40.190.150">
    <property type="entry name" value="Bordetella uptake gene, domain 1"/>
    <property type="match status" value="1"/>
</dbReference>
<organism evidence="2 3">
    <name type="scientific">Pigmentiphaga humi</name>
    <dbReference type="NCBI Taxonomy" id="2478468"/>
    <lineage>
        <taxon>Bacteria</taxon>
        <taxon>Pseudomonadati</taxon>
        <taxon>Pseudomonadota</taxon>
        <taxon>Betaproteobacteria</taxon>
        <taxon>Burkholderiales</taxon>
        <taxon>Alcaligenaceae</taxon>
        <taxon>Pigmentiphaga</taxon>
    </lineage>
</organism>
<dbReference type="AlphaFoldDB" id="A0A3P4AYU9"/>
<name>A0A3P4AYU9_9BURK</name>
<dbReference type="Pfam" id="PF03401">
    <property type="entry name" value="TctC"/>
    <property type="match status" value="1"/>
</dbReference>
<dbReference type="Gene3D" id="3.40.190.10">
    <property type="entry name" value="Periplasmic binding protein-like II"/>
    <property type="match status" value="1"/>
</dbReference>
<dbReference type="InterPro" id="IPR005064">
    <property type="entry name" value="BUG"/>
</dbReference>
<proteinExistence type="inferred from homology"/>
<evidence type="ECO:0000313" key="2">
    <source>
        <dbReference type="EMBL" id="VCU69254.1"/>
    </source>
</evidence>
<dbReference type="PIRSF" id="PIRSF017082">
    <property type="entry name" value="YflP"/>
    <property type="match status" value="1"/>
</dbReference>
<dbReference type="PANTHER" id="PTHR42928:SF5">
    <property type="entry name" value="BLR1237 PROTEIN"/>
    <property type="match status" value="1"/>
</dbReference>
<evidence type="ECO:0000256" key="1">
    <source>
        <dbReference type="ARBA" id="ARBA00006987"/>
    </source>
</evidence>
<dbReference type="PANTHER" id="PTHR42928">
    <property type="entry name" value="TRICARBOXYLATE-BINDING PROTEIN"/>
    <property type="match status" value="1"/>
</dbReference>
<comment type="similarity">
    <text evidence="1">Belongs to the UPF0065 (bug) family.</text>
</comment>
<dbReference type="EMBL" id="UWPJ01000012">
    <property type="protein sequence ID" value="VCU69254.1"/>
    <property type="molecule type" value="Genomic_DNA"/>
</dbReference>
<dbReference type="Proteomes" id="UP000277294">
    <property type="component" value="Unassembled WGS sequence"/>
</dbReference>
<accession>A0A3P4AYU9</accession>
<evidence type="ECO:0000313" key="3">
    <source>
        <dbReference type="Proteomes" id="UP000277294"/>
    </source>
</evidence>
<reference evidence="2 3" key="1">
    <citation type="submission" date="2018-10" db="EMBL/GenBank/DDBJ databases">
        <authorList>
            <person name="Criscuolo A."/>
        </authorList>
    </citation>
    <scope>NUCLEOTIDE SEQUENCE [LARGE SCALE GENOMIC DNA]</scope>
    <source>
        <strain evidence="2">DnA1</strain>
    </source>
</reference>
<sequence>MGAFLYFRKIYRKQRQYWFQYMGKIMKHTTRRTFISTTLAALGAAGVAFSGAASAQGEYPTRPITIVVPHAPGGAVDSTARLFADKLRDELKQSVVVENRAGASGMIGAAHVARADADGYTLYFNASIHSINSLLYKKTIKFDAVKDFTPISMLAQGALIFSVHPQVPASNVKDFVSLLKNEPKKYTFVTSGFGSAGHLAAAQFLYETSLSSQIPIVLYKGAAPALQDLVGGQVSAMMDPMLSSLPHVKAGKLRALAVTGRERSPLLPDVPTMRESGFKDFEFYSWYGLWSPAKVPTEIVKKLDAASAKIMASAEVKERLASLGFEAAYKNSADFAKYIDSEMARYQKVIDAAHITVE</sequence>
<dbReference type="SUPFAM" id="SSF53850">
    <property type="entry name" value="Periplasmic binding protein-like II"/>
    <property type="match status" value="1"/>
</dbReference>
<dbReference type="CDD" id="cd13578">
    <property type="entry name" value="PBP2_Bug27"/>
    <property type="match status" value="1"/>
</dbReference>
<keyword evidence="3" id="KW-1185">Reference proteome</keyword>
<gene>
    <name evidence="2" type="ORF">PIGHUM_01315</name>
</gene>